<evidence type="ECO:0000313" key="1">
    <source>
        <dbReference type="EMBL" id="GMT09858.1"/>
    </source>
</evidence>
<dbReference type="EMBL" id="BTSY01000001">
    <property type="protein sequence ID" value="GMT09858.1"/>
    <property type="molecule type" value="Genomic_DNA"/>
</dbReference>
<comment type="caution">
    <text evidence="1">The sequence shown here is derived from an EMBL/GenBank/DDBJ whole genome shotgun (WGS) entry which is preliminary data.</text>
</comment>
<evidence type="ECO:0000313" key="2">
    <source>
        <dbReference type="Proteomes" id="UP001432322"/>
    </source>
</evidence>
<gene>
    <name evidence="1" type="ORF">PFISCL1PPCAC_1155</name>
</gene>
<evidence type="ECO:0008006" key="3">
    <source>
        <dbReference type="Google" id="ProtNLM"/>
    </source>
</evidence>
<reference evidence="1" key="1">
    <citation type="submission" date="2023-10" db="EMBL/GenBank/DDBJ databases">
        <title>Genome assembly of Pristionchus species.</title>
        <authorList>
            <person name="Yoshida K."/>
            <person name="Sommer R.J."/>
        </authorList>
    </citation>
    <scope>NUCLEOTIDE SEQUENCE</scope>
    <source>
        <strain evidence="1">RS5133</strain>
    </source>
</reference>
<sequence>RCFSLFSSATQSPLESLPHLPLGRIIRFLNADAFNKLKRTSKTIRGRIEEINTKGPKRRIEKIGFSVDPADWPRFPSKYKKPICQITAQSGEKKLEWYLTTRGRIVSVRRWAIFSHPFFALINTRFRHEKFPPEVTVDDVIERILRHSLWYWPRLDFTYEKFMFKDEEICLHEKLTTQYLQCDDIKQRIYVAKKNLG</sequence>
<name>A0AAV5UT31_9BILA</name>
<accession>A0AAV5UT31</accession>
<feature type="non-terminal residue" evidence="1">
    <location>
        <position position="1"/>
    </location>
</feature>
<keyword evidence="2" id="KW-1185">Reference proteome</keyword>
<dbReference type="Proteomes" id="UP001432322">
    <property type="component" value="Unassembled WGS sequence"/>
</dbReference>
<protein>
    <recommendedName>
        <fullName evidence="3">F-box domain-containing protein</fullName>
    </recommendedName>
</protein>
<organism evidence="1 2">
    <name type="scientific">Pristionchus fissidentatus</name>
    <dbReference type="NCBI Taxonomy" id="1538716"/>
    <lineage>
        <taxon>Eukaryota</taxon>
        <taxon>Metazoa</taxon>
        <taxon>Ecdysozoa</taxon>
        <taxon>Nematoda</taxon>
        <taxon>Chromadorea</taxon>
        <taxon>Rhabditida</taxon>
        <taxon>Rhabditina</taxon>
        <taxon>Diplogasteromorpha</taxon>
        <taxon>Diplogasteroidea</taxon>
        <taxon>Neodiplogasteridae</taxon>
        <taxon>Pristionchus</taxon>
    </lineage>
</organism>
<proteinExistence type="predicted"/>
<dbReference type="AlphaFoldDB" id="A0AAV5UT31"/>